<dbReference type="Pfam" id="PF13472">
    <property type="entry name" value="Lipase_GDSL_2"/>
    <property type="match status" value="1"/>
</dbReference>
<name>A0ABU0YYG8_9MICO</name>
<evidence type="ECO:0000313" key="5">
    <source>
        <dbReference type="Proteomes" id="UP001235133"/>
    </source>
</evidence>
<dbReference type="InterPro" id="IPR036514">
    <property type="entry name" value="SGNH_hydro_sf"/>
</dbReference>
<dbReference type="EC" id="3.1.-.-" evidence="4"/>
<accession>A0ABU0YYG8</accession>
<keyword evidence="2" id="KW-0472">Membrane</keyword>
<evidence type="ECO:0000256" key="2">
    <source>
        <dbReference type="SAM" id="Phobius"/>
    </source>
</evidence>
<protein>
    <submittedName>
        <fullName evidence="4">SGNH/GDSL hydrolase family protein</fullName>
        <ecNumber evidence="4">3.1.-.-</ecNumber>
    </submittedName>
</protein>
<dbReference type="InterPro" id="IPR013830">
    <property type="entry name" value="SGNH_hydro"/>
</dbReference>
<dbReference type="CDD" id="cd00229">
    <property type="entry name" value="SGNH_hydrolase"/>
    <property type="match status" value="1"/>
</dbReference>
<evidence type="ECO:0000256" key="1">
    <source>
        <dbReference type="SAM" id="MobiDB-lite"/>
    </source>
</evidence>
<gene>
    <name evidence="4" type="ORF">Q9R08_05270</name>
</gene>
<organism evidence="4 5">
    <name type="scientific">Microbacterium psychrotolerans</name>
    <dbReference type="NCBI Taxonomy" id="3068321"/>
    <lineage>
        <taxon>Bacteria</taxon>
        <taxon>Bacillati</taxon>
        <taxon>Actinomycetota</taxon>
        <taxon>Actinomycetes</taxon>
        <taxon>Micrococcales</taxon>
        <taxon>Microbacteriaceae</taxon>
        <taxon>Microbacterium</taxon>
    </lineage>
</organism>
<dbReference type="EMBL" id="JAVFWO010000002">
    <property type="protein sequence ID" value="MDQ7877384.1"/>
    <property type="molecule type" value="Genomic_DNA"/>
</dbReference>
<dbReference type="Gene3D" id="3.40.50.1110">
    <property type="entry name" value="SGNH hydrolase"/>
    <property type="match status" value="1"/>
</dbReference>
<dbReference type="GO" id="GO:0016787">
    <property type="term" value="F:hydrolase activity"/>
    <property type="evidence" value="ECO:0007669"/>
    <property type="project" value="UniProtKB-KW"/>
</dbReference>
<keyword evidence="2" id="KW-0812">Transmembrane</keyword>
<sequence length="272" mass="28997">MGKRRRRHRDPQRLIVVIGVAVLAIVVAGFGVFVVNKINQPDRSAAEMQRETERIATEAAAQNAQFEQERIDKQNAAKAQIVFPADRPYTVAFIGDSVTAGSYATTVEATWPNVLAAKLTETGPVEVAMLAEPGRRSSDALTLDIPPADLTLVMLGNNDAMAEAGVEGFQQTYPALLAKVRASSPTGALICLSPWFAASWKPGYHSTVKEACEAAGGEYVDISATHQPRNRAQVGDPSYAGTATDDGHPNDAGHKAIADKVLSQMFITAPGQ</sequence>
<evidence type="ECO:0000259" key="3">
    <source>
        <dbReference type="Pfam" id="PF13472"/>
    </source>
</evidence>
<keyword evidence="2" id="KW-1133">Transmembrane helix</keyword>
<keyword evidence="4" id="KW-0378">Hydrolase</keyword>
<feature type="domain" description="SGNH hydrolase-type esterase" evidence="3">
    <location>
        <begin position="93"/>
        <end position="256"/>
    </location>
</feature>
<keyword evidence="5" id="KW-1185">Reference proteome</keyword>
<evidence type="ECO:0000313" key="4">
    <source>
        <dbReference type="EMBL" id="MDQ7877384.1"/>
    </source>
</evidence>
<dbReference type="Proteomes" id="UP001235133">
    <property type="component" value="Unassembled WGS sequence"/>
</dbReference>
<feature type="region of interest" description="Disordered" evidence="1">
    <location>
        <begin position="227"/>
        <end position="250"/>
    </location>
</feature>
<dbReference type="SUPFAM" id="SSF52266">
    <property type="entry name" value="SGNH hydrolase"/>
    <property type="match status" value="1"/>
</dbReference>
<comment type="caution">
    <text evidence="4">The sequence shown here is derived from an EMBL/GenBank/DDBJ whole genome shotgun (WGS) entry which is preliminary data.</text>
</comment>
<reference evidence="4 5" key="1">
    <citation type="submission" date="2023-08" db="EMBL/GenBank/DDBJ databases">
        <title>Microbacterium psychrotolerans sp. nov., a psychrotolerant bacterium isolated from soil in Heilongjiang Province, China.</title>
        <authorList>
            <person name="An P."/>
            <person name="Zhao D."/>
            <person name="Xiang H."/>
        </authorList>
    </citation>
    <scope>NUCLEOTIDE SEQUENCE [LARGE SCALE GENOMIC DNA]</scope>
    <source>
        <strain evidence="4 5">QXD-8</strain>
    </source>
</reference>
<feature type="transmembrane region" description="Helical" evidence="2">
    <location>
        <begin position="12"/>
        <end position="35"/>
    </location>
</feature>
<dbReference type="RefSeq" id="WP_308866823.1">
    <property type="nucleotide sequence ID" value="NZ_JAVFWO010000002.1"/>
</dbReference>
<proteinExistence type="predicted"/>